<protein>
    <submittedName>
        <fullName evidence="1">Uncharacterized protein</fullName>
    </submittedName>
</protein>
<reference evidence="1 2" key="1">
    <citation type="submission" date="2019-12" db="EMBL/GenBank/DDBJ databases">
        <authorList>
            <person name="Alioto T."/>
            <person name="Alioto T."/>
            <person name="Gomez Garrido J."/>
        </authorList>
    </citation>
    <scope>NUCLEOTIDE SEQUENCE [LARGE SCALE GENOMIC DNA]</scope>
</reference>
<dbReference type="EMBL" id="CACTIH010007323">
    <property type="protein sequence ID" value="CAA3009657.1"/>
    <property type="molecule type" value="Genomic_DNA"/>
</dbReference>
<evidence type="ECO:0000313" key="1">
    <source>
        <dbReference type="EMBL" id="CAA3009657.1"/>
    </source>
</evidence>
<organism evidence="1 2">
    <name type="scientific">Olea europaea subsp. europaea</name>
    <dbReference type="NCBI Taxonomy" id="158383"/>
    <lineage>
        <taxon>Eukaryota</taxon>
        <taxon>Viridiplantae</taxon>
        <taxon>Streptophyta</taxon>
        <taxon>Embryophyta</taxon>
        <taxon>Tracheophyta</taxon>
        <taxon>Spermatophyta</taxon>
        <taxon>Magnoliopsida</taxon>
        <taxon>eudicotyledons</taxon>
        <taxon>Gunneridae</taxon>
        <taxon>Pentapetalae</taxon>
        <taxon>asterids</taxon>
        <taxon>lamiids</taxon>
        <taxon>Lamiales</taxon>
        <taxon>Oleaceae</taxon>
        <taxon>Oleeae</taxon>
        <taxon>Olea</taxon>
    </lineage>
</organism>
<dbReference type="AlphaFoldDB" id="A0A8S0TUN2"/>
<proteinExistence type="predicted"/>
<dbReference type="Proteomes" id="UP000594638">
    <property type="component" value="Unassembled WGS sequence"/>
</dbReference>
<comment type="caution">
    <text evidence="1">The sequence shown here is derived from an EMBL/GenBank/DDBJ whole genome shotgun (WGS) entry which is preliminary data.</text>
</comment>
<gene>
    <name evidence="1" type="ORF">OLEA9_A050888</name>
</gene>
<accession>A0A8S0TUN2</accession>
<keyword evidence="2" id="KW-1185">Reference proteome</keyword>
<evidence type="ECO:0000313" key="2">
    <source>
        <dbReference type="Proteomes" id="UP000594638"/>
    </source>
</evidence>
<dbReference type="Gramene" id="OE9A050888T1">
    <property type="protein sequence ID" value="OE9A050888C1"/>
    <property type="gene ID" value="OE9A050888"/>
</dbReference>
<name>A0A8S0TUN2_OLEEU</name>
<sequence length="196" mass="21139">MLAIPAVAKGSTSAKKSKGYMPTLLLASRIGSTKISLKTDEGIFRPQNQQPKNVQVCRMYGRSTRRNGLAMGADKDARSLDAVVVLLHQRCRGEYASRGKWHGGAKHCLYDGGGICPKVCTEVPISVLLLVVERGVLFQAVARVLVAKLIDVSSMMEESVVNLITVTRAIKEAPTSTRCMVVGRGATVVENVKSLQ</sequence>